<name>A0A1L6FBY1_9RHOO</name>
<keyword evidence="2" id="KW-1185">Reference proteome</keyword>
<sequence>MVFDERRRQHPGAVPGAAKEAVIAMKARLLARASLITFSVLVGNAPATAAEPAAVAVSGADGVQRIAIVGGSYFFRPARIVARSAPPLEIMVSMESGLIPHRFVLEAADGRVLADVPLAEQPQTLRFELPAGEYAFHCPNRLLFFSSHRERGMSGVLRIEE</sequence>
<protein>
    <submittedName>
        <fullName evidence="1">Cupredoxin family protein</fullName>
    </submittedName>
</protein>
<evidence type="ECO:0000313" key="1">
    <source>
        <dbReference type="EMBL" id="APR04415.1"/>
    </source>
</evidence>
<evidence type="ECO:0000313" key="2">
    <source>
        <dbReference type="Proteomes" id="UP000185739"/>
    </source>
</evidence>
<reference evidence="1 2" key="1">
    <citation type="submission" date="2016-12" db="EMBL/GenBank/DDBJ databases">
        <title>Complete genome sequence of Thauera chlorobenzoica, a Betaproteobacterium degrading haloaromatics anaerobically to CO2 and halides.</title>
        <authorList>
            <person name="Goris T."/>
            <person name="Mergelsberg M."/>
            <person name="Boll M."/>
        </authorList>
    </citation>
    <scope>NUCLEOTIDE SEQUENCE [LARGE SCALE GENOMIC DNA]</scope>
    <source>
        <strain evidence="1 2">3CB1</strain>
    </source>
</reference>
<dbReference type="SUPFAM" id="SSF49503">
    <property type="entry name" value="Cupredoxins"/>
    <property type="match status" value="1"/>
</dbReference>
<dbReference type="EMBL" id="CP018839">
    <property type="protein sequence ID" value="APR04415.1"/>
    <property type="molecule type" value="Genomic_DNA"/>
</dbReference>
<accession>A0A1L6FBY1</accession>
<proteinExistence type="predicted"/>
<dbReference type="Gene3D" id="2.60.40.420">
    <property type="entry name" value="Cupredoxins - blue copper proteins"/>
    <property type="match status" value="1"/>
</dbReference>
<organism evidence="1 2">
    <name type="scientific">Thauera chlorobenzoica</name>
    <dbReference type="NCBI Taxonomy" id="96773"/>
    <lineage>
        <taxon>Bacteria</taxon>
        <taxon>Pseudomonadati</taxon>
        <taxon>Pseudomonadota</taxon>
        <taxon>Betaproteobacteria</taxon>
        <taxon>Rhodocyclales</taxon>
        <taxon>Zoogloeaceae</taxon>
        <taxon>Thauera</taxon>
    </lineage>
</organism>
<dbReference type="AlphaFoldDB" id="A0A1L6FBY1"/>
<gene>
    <name evidence="1" type="ORF">Tchl_1556</name>
</gene>
<dbReference type="Proteomes" id="UP000185739">
    <property type="component" value="Chromosome"/>
</dbReference>
<dbReference type="KEGG" id="tcl:Tchl_1556"/>
<dbReference type="STRING" id="96773.Tchl_1556"/>
<dbReference type="InterPro" id="IPR008972">
    <property type="entry name" value="Cupredoxin"/>
</dbReference>